<dbReference type="InterPro" id="IPR046609">
    <property type="entry name" value="DUF6668"/>
</dbReference>
<evidence type="ECO:0000313" key="2">
    <source>
        <dbReference type="EMBL" id="SDO33355.1"/>
    </source>
</evidence>
<feature type="region of interest" description="Disordered" evidence="1">
    <location>
        <begin position="1"/>
        <end position="28"/>
    </location>
</feature>
<sequence>MNTRANRWLIGPNPSNELDASAPVPTRRGERHGAIAPQLGIPVPDAIDRLPRRGAAWPATIWWLGVHGGAGESTLAALTAGTRPCEHAWPIPTTAGTTHRVVLVARTNYAGLLTAQHAATEWAANTLGDAIQLAGLALIADAPGRRPKQLRHLEHIIAGGVPRVWNLPWVNAWRLGPPDTTASLPKEFRELFTDLALTPTSARTHN</sequence>
<name>A0A5E9G2K2_9MICO</name>
<evidence type="ECO:0000313" key="3">
    <source>
        <dbReference type="Proteomes" id="UP000199639"/>
    </source>
</evidence>
<dbReference type="EMBL" id="FNIB01000015">
    <property type="protein sequence ID" value="SDO33355.1"/>
    <property type="molecule type" value="Genomic_DNA"/>
</dbReference>
<dbReference type="STRING" id="1424659.SAMN05216368_11548"/>
<gene>
    <name evidence="2" type="ORF">SAMN05216368_11548</name>
</gene>
<proteinExistence type="predicted"/>
<dbReference type="Proteomes" id="UP000199639">
    <property type="component" value="Unassembled WGS sequence"/>
</dbReference>
<evidence type="ECO:0000256" key="1">
    <source>
        <dbReference type="SAM" id="MobiDB-lite"/>
    </source>
</evidence>
<protein>
    <submittedName>
        <fullName evidence="2">Uncharacterized protein</fullName>
    </submittedName>
</protein>
<dbReference type="RefSeq" id="WP_174774999.1">
    <property type="nucleotide sequence ID" value="NZ_FNIB01000015.1"/>
</dbReference>
<dbReference type="Pfam" id="PF20373">
    <property type="entry name" value="DUF6668"/>
    <property type="match status" value="1"/>
</dbReference>
<reference evidence="2 3" key="1">
    <citation type="submission" date="2016-10" db="EMBL/GenBank/DDBJ databases">
        <authorList>
            <person name="Varghese N."/>
            <person name="Submissions S."/>
        </authorList>
    </citation>
    <scope>NUCLEOTIDE SEQUENCE [LARGE SCALE GENOMIC DNA]</scope>
    <source>
        <strain evidence="2 3">CGMCC 1.11215</strain>
    </source>
</reference>
<organism evidence="2 3">
    <name type="scientific">Cryobacterium flavum</name>
    <dbReference type="NCBI Taxonomy" id="1424659"/>
    <lineage>
        <taxon>Bacteria</taxon>
        <taxon>Bacillati</taxon>
        <taxon>Actinomycetota</taxon>
        <taxon>Actinomycetes</taxon>
        <taxon>Micrococcales</taxon>
        <taxon>Microbacteriaceae</taxon>
        <taxon>Cryobacterium</taxon>
    </lineage>
</organism>
<dbReference type="AlphaFoldDB" id="A0A5E9G2K2"/>
<accession>A0A5E9G2K2</accession>